<sequence>MPDVLVNKNKLNEAKVVYRNYANELKHTISNLNNAVEKIESQWKGASKDSFKNSHFPKVHKSMNEHNKKIECLAKELEYISEQFTELEKEIIRKTT</sequence>
<dbReference type="InterPro" id="IPR036689">
    <property type="entry name" value="ESAT-6-like_sf"/>
</dbReference>
<feature type="coiled-coil region" evidence="2">
    <location>
        <begin position="22"/>
        <end position="90"/>
    </location>
</feature>
<dbReference type="SUPFAM" id="SSF140453">
    <property type="entry name" value="EsxAB dimer-like"/>
    <property type="match status" value="1"/>
</dbReference>
<evidence type="ECO:0000256" key="2">
    <source>
        <dbReference type="SAM" id="Coils"/>
    </source>
</evidence>
<reference evidence="3 4" key="1">
    <citation type="submission" date="2020-08" db="EMBL/GenBank/DDBJ databases">
        <title>Clostridia isolated from Swiss meat.</title>
        <authorList>
            <person name="Wambui J."/>
            <person name="Stevens M.J.A."/>
            <person name="Stephan R."/>
        </authorList>
    </citation>
    <scope>NUCLEOTIDE SEQUENCE [LARGE SCALE GENOMIC DNA]</scope>
    <source>
        <strain evidence="3 4">CM001</strain>
    </source>
</reference>
<evidence type="ECO:0000313" key="3">
    <source>
        <dbReference type="EMBL" id="MBB6716637.1"/>
    </source>
</evidence>
<comment type="caution">
    <text evidence="3">The sequence shown here is derived from an EMBL/GenBank/DDBJ whole genome shotgun (WGS) entry which is preliminary data.</text>
</comment>
<comment type="similarity">
    <text evidence="1">Belongs to the WXG100 family.</text>
</comment>
<dbReference type="NCBIfam" id="TIGR03930">
    <property type="entry name" value="WXG100_ESAT6"/>
    <property type="match status" value="1"/>
</dbReference>
<dbReference type="EMBL" id="JACKWY010000018">
    <property type="protein sequence ID" value="MBB6716637.1"/>
    <property type="molecule type" value="Genomic_DNA"/>
</dbReference>
<evidence type="ECO:0000313" key="4">
    <source>
        <dbReference type="Proteomes" id="UP000585258"/>
    </source>
</evidence>
<evidence type="ECO:0000256" key="1">
    <source>
        <dbReference type="RuleBase" id="RU362001"/>
    </source>
</evidence>
<dbReference type="Pfam" id="PF06013">
    <property type="entry name" value="WXG100"/>
    <property type="match status" value="1"/>
</dbReference>
<dbReference type="RefSeq" id="WP_185165629.1">
    <property type="nucleotide sequence ID" value="NZ_JACKWY010000018.1"/>
</dbReference>
<dbReference type="Gene3D" id="1.10.287.850">
    <property type="entry name" value="HP0062-like domain"/>
    <property type="match status" value="1"/>
</dbReference>
<dbReference type="InterPro" id="IPR010310">
    <property type="entry name" value="T7SS_ESAT-6-like"/>
</dbReference>
<proteinExistence type="inferred from homology"/>
<name>A0A7X0SFH4_9CLOT</name>
<gene>
    <name evidence="3" type="ORF">H7E68_18290</name>
</gene>
<organism evidence="3 4">
    <name type="scientific">Clostridium gasigenes</name>
    <dbReference type="NCBI Taxonomy" id="94869"/>
    <lineage>
        <taxon>Bacteria</taxon>
        <taxon>Bacillati</taxon>
        <taxon>Bacillota</taxon>
        <taxon>Clostridia</taxon>
        <taxon>Eubacteriales</taxon>
        <taxon>Clostridiaceae</taxon>
        <taxon>Clostridium</taxon>
    </lineage>
</organism>
<keyword evidence="2" id="KW-0175">Coiled coil</keyword>
<protein>
    <recommendedName>
        <fullName evidence="1">ESAT-6-like protein</fullName>
    </recommendedName>
</protein>
<accession>A0A7X0SFH4</accession>
<dbReference type="Proteomes" id="UP000585258">
    <property type="component" value="Unassembled WGS sequence"/>
</dbReference>
<dbReference type="AlphaFoldDB" id="A0A7X0SFH4"/>